<dbReference type="KEGG" id="gni:GNIT_2289"/>
<gene>
    <name evidence="2" type="ordered locus">GNIT_2289</name>
</gene>
<dbReference type="Proteomes" id="UP000009282">
    <property type="component" value="Chromosome"/>
</dbReference>
<dbReference type="STRING" id="1085623.GNIT_2289"/>
<evidence type="ECO:0000313" key="2">
    <source>
        <dbReference type="EMBL" id="AEP30390.1"/>
    </source>
</evidence>
<feature type="compositionally biased region" description="Basic and acidic residues" evidence="1">
    <location>
        <begin position="85"/>
        <end position="114"/>
    </location>
</feature>
<evidence type="ECO:0000313" key="3">
    <source>
        <dbReference type="Proteomes" id="UP000009282"/>
    </source>
</evidence>
<protein>
    <submittedName>
        <fullName evidence="2">Uncharacterized protein</fullName>
    </submittedName>
</protein>
<feature type="region of interest" description="Disordered" evidence="1">
    <location>
        <begin position="1"/>
        <end position="21"/>
    </location>
</feature>
<dbReference type="EMBL" id="CP003060">
    <property type="protein sequence ID" value="AEP30390.1"/>
    <property type="molecule type" value="Genomic_DNA"/>
</dbReference>
<dbReference type="AlphaFoldDB" id="G4QKT7"/>
<accession>G4QKT7</accession>
<name>G4QKT7_GLANF</name>
<keyword evidence="3" id="KW-1185">Reference proteome</keyword>
<evidence type="ECO:0000256" key="1">
    <source>
        <dbReference type="SAM" id="MobiDB-lite"/>
    </source>
</evidence>
<proteinExistence type="predicted"/>
<reference evidence="2 3" key="1">
    <citation type="journal article" date="2011" name="J. Bacteriol.">
        <title>Complete genome sequence of seawater bacterium Glaciecola nitratireducens FR1064T.</title>
        <authorList>
            <person name="Bian F."/>
            <person name="Qin Q.L."/>
            <person name="Xie B.B."/>
            <person name="Shu Y.L."/>
            <person name="Zhang X.Y."/>
            <person name="Yu Y."/>
            <person name="Chen B."/>
            <person name="Chen X.L."/>
            <person name="Zhou B.C."/>
            <person name="Zhang Y.Z."/>
        </authorList>
    </citation>
    <scope>NUCLEOTIDE SEQUENCE [LARGE SCALE GENOMIC DNA]</scope>
    <source>
        <strain evidence="3">JCM 12485 / KCTC 12276 / FR1064</strain>
    </source>
</reference>
<organism evidence="2 3">
    <name type="scientific">Glaciecola nitratireducens (strain JCM 12485 / KCTC 12276 / FR1064)</name>
    <dbReference type="NCBI Taxonomy" id="1085623"/>
    <lineage>
        <taxon>Bacteria</taxon>
        <taxon>Pseudomonadati</taxon>
        <taxon>Pseudomonadota</taxon>
        <taxon>Gammaproteobacteria</taxon>
        <taxon>Alteromonadales</taxon>
        <taxon>Alteromonadaceae</taxon>
        <taxon>Brumicola</taxon>
    </lineage>
</organism>
<dbReference type="HOGENOM" id="CLU_1439214_0_0_6"/>
<dbReference type="RefSeq" id="WP_014109263.1">
    <property type="nucleotide sequence ID" value="NC_016041.1"/>
</dbReference>
<feature type="region of interest" description="Disordered" evidence="1">
    <location>
        <begin position="64"/>
        <end position="114"/>
    </location>
</feature>
<dbReference type="OrthoDB" id="9871630at2"/>
<sequence>MSDNQLSDNQLSDNQLSDNQLSDNQLSDYQLSDYQKATLQIMGIPLYERRAGITLFDCLSLPSEPSVDSSAQRKDANSVLDTEQSAEHVAEESVTDRLVHSEQKEQQEEQKSPELIDEANDFIKQVLSVFAVSNTVELGLIWQVHDSKTISLKDKLLITPNAEALTTAASKKQLWNTLESHFKAQGWS</sequence>